<dbReference type="EMBL" id="CM001218">
    <property type="protein sequence ID" value="AES63519.1"/>
    <property type="molecule type" value="Genomic_DNA"/>
</dbReference>
<evidence type="ECO:0000313" key="5">
    <source>
        <dbReference type="Proteomes" id="UP000002051"/>
    </source>
</evidence>
<evidence type="ECO:0000259" key="1">
    <source>
        <dbReference type="Pfam" id="PF23324"/>
    </source>
</evidence>
<dbReference type="Pfam" id="PF23324">
    <property type="entry name" value="DUF7086"/>
    <property type="match status" value="1"/>
</dbReference>
<reference evidence="3 5" key="4">
    <citation type="journal article" date="2014" name="BMC Genomics">
        <title>An improved genome release (version Mt4.0) for the model legume Medicago truncatula.</title>
        <authorList>
            <person name="Tang H."/>
            <person name="Krishnakumar V."/>
            <person name="Bidwell S."/>
            <person name="Rosen B."/>
            <person name="Chan A."/>
            <person name="Zhou S."/>
            <person name="Gentzbittel L."/>
            <person name="Childs K.L."/>
            <person name="Yandell M."/>
            <person name="Gundlach H."/>
            <person name="Mayer K.F."/>
            <person name="Schwartz D.C."/>
            <person name="Town C.D."/>
        </authorList>
    </citation>
    <scope>GENOME REANNOTATION</scope>
    <source>
        <strain evidence="4 5">cv. Jemalong A17</strain>
    </source>
</reference>
<proteinExistence type="predicted"/>
<dbReference type="PaxDb" id="3880-AES63519"/>
<evidence type="ECO:0000313" key="2">
    <source>
        <dbReference type="EMBL" id="ABN05854.1"/>
    </source>
</evidence>
<feature type="domain" description="DUF7086" evidence="1">
    <location>
        <begin position="1"/>
        <end position="49"/>
    </location>
</feature>
<accession>A2Q1N7</accession>
<reference evidence="3 5" key="3">
    <citation type="journal article" date="2011" name="Nature">
        <title>The Medicago genome provides insight into the evolution of rhizobial symbioses.</title>
        <authorList>
            <person name="Young N.D."/>
            <person name="Debelle F."/>
            <person name="Oldroyd G.E."/>
            <person name="Geurts R."/>
            <person name="Cannon S.B."/>
            <person name="Udvardi M.K."/>
            <person name="Benedito V.A."/>
            <person name="Mayer K.F."/>
            <person name="Gouzy J."/>
            <person name="Schoof H."/>
            <person name="Van de Peer Y."/>
            <person name="Proost S."/>
            <person name="Cook D.R."/>
            <person name="Meyers B.C."/>
            <person name="Spannagl M."/>
            <person name="Cheung F."/>
            <person name="De Mita S."/>
            <person name="Krishnakumar V."/>
            <person name="Gundlach H."/>
            <person name="Zhou S."/>
            <person name="Mudge J."/>
            <person name="Bharti A.K."/>
            <person name="Murray J.D."/>
            <person name="Naoumkina M.A."/>
            <person name="Rosen B."/>
            <person name="Silverstein K.A."/>
            <person name="Tang H."/>
            <person name="Rombauts S."/>
            <person name="Zhao P.X."/>
            <person name="Zhou P."/>
            <person name="Barbe V."/>
            <person name="Bardou P."/>
            <person name="Bechner M."/>
            <person name="Bellec A."/>
            <person name="Berger A."/>
            <person name="Berges H."/>
            <person name="Bidwell S."/>
            <person name="Bisseling T."/>
            <person name="Choisne N."/>
            <person name="Couloux A."/>
            <person name="Denny R."/>
            <person name="Deshpande S."/>
            <person name="Dai X."/>
            <person name="Doyle J.J."/>
            <person name="Dudez A.M."/>
            <person name="Farmer A.D."/>
            <person name="Fouteau S."/>
            <person name="Franken C."/>
            <person name="Gibelin C."/>
            <person name="Gish J."/>
            <person name="Goldstein S."/>
            <person name="Gonzalez A.J."/>
            <person name="Green P.J."/>
            <person name="Hallab A."/>
            <person name="Hartog M."/>
            <person name="Hua A."/>
            <person name="Humphray S.J."/>
            <person name="Jeong D.H."/>
            <person name="Jing Y."/>
            <person name="Jocker A."/>
            <person name="Kenton S.M."/>
            <person name="Kim D.J."/>
            <person name="Klee K."/>
            <person name="Lai H."/>
            <person name="Lang C."/>
            <person name="Lin S."/>
            <person name="Macmil S.L."/>
            <person name="Magdelenat G."/>
            <person name="Matthews L."/>
            <person name="McCorrison J."/>
            <person name="Monaghan E.L."/>
            <person name="Mun J.H."/>
            <person name="Najar F.Z."/>
            <person name="Nicholson C."/>
            <person name="Noirot C."/>
            <person name="O'Bleness M."/>
            <person name="Paule C.R."/>
            <person name="Poulain J."/>
            <person name="Prion F."/>
            <person name="Qin B."/>
            <person name="Qu C."/>
            <person name="Retzel E.F."/>
            <person name="Riddle C."/>
            <person name="Sallet E."/>
            <person name="Samain S."/>
            <person name="Samson N."/>
            <person name="Sanders I."/>
            <person name="Saurat O."/>
            <person name="Scarpelli C."/>
            <person name="Schiex T."/>
            <person name="Segurens B."/>
            <person name="Severin A.J."/>
            <person name="Sherrier D.J."/>
            <person name="Shi R."/>
            <person name="Sims S."/>
            <person name="Singer S.R."/>
            <person name="Sinharoy S."/>
            <person name="Sterck L."/>
            <person name="Viollet A."/>
            <person name="Wang B.B."/>
            <person name="Wang K."/>
            <person name="Wang M."/>
            <person name="Wang X."/>
            <person name="Warfsmann J."/>
            <person name="Weissenbach J."/>
            <person name="White D.D."/>
            <person name="White J.D."/>
            <person name="Wiley G.B."/>
            <person name="Wincker P."/>
            <person name="Xing Y."/>
            <person name="Yang L."/>
            <person name="Yao Z."/>
            <person name="Ying F."/>
            <person name="Zhai J."/>
            <person name="Zhou L."/>
            <person name="Zuber A."/>
            <person name="Denarie J."/>
            <person name="Dixon R.A."/>
            <person name="May G.D."/>
            <person name="Schwartz D.C."/>
            <person name="Rogers J."/>
            <person name="Quetier F."/>
            <person name="Town C.D."/>
            <person name="Roe B.A."/>
        </authorList>
    </citation>
    <scope>NUCLEOTIDE SEQUENCE [LARGE SCALE GENOMIC DNA]</scope>
    <source>
        <strain evidence="3">A17</strain>
        <strain evidence="4 5">cv. Jemalong A17</strain>
    </source>
</reference>
<dbReference type="PANTHER" id="PTHR34272:SF1">
    <property type="entry name" value="EXPRESSED PROTEIN"/>
    <property type="match status" value="1"/>
</dbReference>
<dbReference type="AlphaFoldDB" id="A2Q1N7"/>
<evidence type="ECO:0000313" key="3">
    <source>
        <dbReference type="EMBL" id="AES63519.1"/>
    </source>
</evidence>
<organism evidence="2">
    <name type="scientific">Medicago truncatula</name>
    <name type="common">Barrel medic</name>
    <name type="synonym">Medicago tribuloides</name>
    <dbReference type="NCBI Taxonomy" id="3880"/>
    <lineage>
        <taxon>Eukaryota</taxon>
        <taxon>Viridiplantae</taxon>
        <taxon>Streptophyta</taxon>
        <taxon>Embryophyta</taxon>
        <taxon>Tracheophyta</taxon>
        <taxon>Spermatophyta</taxon>
        <taxon>Magnoliopsida</taxon>
        <taxon>eudicotyledons</taxon>
        <taxon>Gunneridae</taxon>
        <taxon>Pentapetalae</taxon>
        <taxon>rosids</taxon>
        <taxon>fabids</taxon>
        <taxon>Fabales</taxon>
        <taxon>Fabaceae</taxon>
        <taxon>Papilionoideae</taxon>
        <taxon>50 kb inversion clade</taxon>
        <taxon>NPAAA clade</taxon>
        <taxon>Hologalegina</taxon>
        <taxon>IRL clade</taxon>
        <taxon>Trifolieae</taxon>
        <taxon>Medicago</taxon>
    </lineage>
</organism>
<reference evidence="2" key="2">
    <citation type="submission" date="2007-03" db="EMBL/GenBank/DDBJ databases">
        <authorList>
            <consortium name="The International Medicago Genome Annotation Group"/>
        </authorList>
    </citation>
    <scope>NUCLEOTIDE SEQUENCE</scope>
</reference>
<dbReference type="EnsemblPlants" id="AES63519">
    <property type="protein sequence ID" value="AES63519"/>
    <property type="gene ID" value="MTR_2g009590"/>
</dbReference>
<dbReference type="STRING" id="3880.A2Q1N7"/>
<dbReference type="InterPro" id="IPR055513">
    <property type="entry name" value="DUF7086"/>
</dbReference>
<reference evidence="2" key="1">
    <citation type="submission" date="2004-07" db="EMBL/GenBank/DDBJ databases">
        <authorList>
            <person name="Town C.D."/>
        </authorList>
    </citation>
    <scope>NUCLEOTIDE SEQUENCE</scope>
</reference>
<dbReference type="EMBL" id="AC148971">
    <property type="protein sequence ID" value="ABN05854.1"/>
    <property type="molecule type" value="Genomic_DNA"/>
</dbReference>
<dbReference type="OMA" id="HPILPKC"/>
<evidence type="ECO:0000313" key="4">
    <source>
        <dbReference type="EnsemblPlants" id="AES63519"/>
    </source>
</evidence>
<dbReference type="HOGENOM" id="CLU_206784_0_0_1"/>
<sequence length="53" mass="6147">MHPILPKCVHCNQKNSVKPVIAKKKKSINWLFMLMGQMLGCCTLKQLRYSIIM</sequence>
<keyword evidence="5" id="KW-1185">Reference proteome</keyword>
<name>A2Q1N7_MEDTR</name>
<reference evidence="4" key="5">
    <citation type="submission" date="2015-04" db="UniProtKB">
        <authorList>
            <consortium name="EnsemblPlants"/>
        </authorList>
    </citation>
    <scope>IDENTIFICATION</scope>
    <source>
        <strain evidence="4">cv. Jemalong A17</strain>
    </source>
</reference>
<gene>
    <name evidence="3" type="ordered locus">MTR_2g009590</name>
    <name evidence="2" type="ORF">MtrDRAFT_AC148971g34v2</name>
</gene>
<dbReference type="Proteomes" id="UP000002051">
    <property type="component" value="Chromosome 2"/>
</dbReference>
<protein>
    <submittedName>
        <fullName evidence="3">Hydroxyproline-rich glycoprotein family protein</fullName>
    </submittedName>
</protein>
<dbReference type="PANTHER" id="PTHR34272">
    <property type="entry name" value="EXPRESSED PROTEIN"/>
    <property type="match status" value="1"/>
</dbReference>